<dbReference type="InterPro" id="IPR001638">
    <property type="entry name" value="Solute-binding_3/MltF_N"/>
</dbReference>
<keyword evidence="1 2" id="KW-0732">Signal</keyword>
<dbReference type="Pfam" id="PF00497">
    <property type="entry name" value="SBP_bac_3"/>
    <property type="match status" value="1"/>
</dbReference>
<dbReference type="InterPro" id="IPR001320">
    <property type="entry name" value="Iontro_rcpt_C"/>
</dbReference>
<dbReference type="STRING" id="180163.SAMN02745174_01064"/>
<evidence type="ECO:0000259" key="3">
    <source>
        <dbReference type="SMART" id="SM00062"/>
    </source>
</evidence>
<evidence type="ECO:0000259" key="4">
    <source>
        <dbReference type="SMART" id="SM00079"/>
    </source>
</evidence>
<feature type="domain" description="Ionotropic glutamate receptor C-terminal" evidence="4">
    <location>
        <begin position="23"/>
        <end position="245"/>
    </location>
</feature>
<dbReference type="GO" id="GO:0016020">
    <property type="term" value="C:membrane"/>
    <property type="evidence" value="ECO:0007669"/>
    <property type="project" value="InterPro"/>
</dbReference>
<dbReference type="PANTHER" id="PTHR35936:SF17">
    <property type="entry name" value="ARGININE-BINDING EXTRACELLULAR PROTEIN ARTP"/>
    <property type="match status" value="1"/>
</dbReference>
<proteinExistence type="predicted"/>
<dbReference type="Proteomes" id="UP000191153">
    <property type="component" value="Unassembled WGS sequence"/>
</dbReference>
<feature type="chain" id="PRO_5012526941" evidence="2">
    <location>
        <begin position="22"/>
        <end position="260"/>
    </location>
</feature>
<sequence length="260" mass="29597">MKKIFLIFLSIFLFNMSFSQEKPLVVGMELAYPPFETTDTQGNPTGFSVDLAKDLGKYLGRPVVIENMAYGGLIPSLMTKKIDIILSSMSITKEREKAISFSDPYANSFLTILASNKSKVKHPMDLNAPGMKIAVKNGTTGHLVATEYFPKAEILVFQKETAAVLEVSQHKVDAFIYDPMSIYKNWKNYKDTTTPILEKFQTSNEYWGIGYRKQDKKLGKEINSFLKEYKKNGGFEKLTDKYLKEEKEQFKAQGIPFFIN</sequence>
<feature type="domain" description="Solute-binding protein family 3/N-terminal" evidence="3">
    <location>
        <begin position="23"/>
        <end position="246"/>
    </location>
</feature>
<dbReference type="AlphaFoldDB" id="A0A1T4M289"/>
<dbReference type="CDD" id="cd13629">
    <property type="entry name" value="PBP2_Dsm1740"/>
    <property type="match status" value="1"/>
</dbReference>
<dbReference type="SMART" id="SM00079">
    <property type="entry name" value="PBPe"/>
    <property type="match status" value="1"/>
</dbReference>
<protein>
    <submittedName>
        <fullName evidence="5">Amino acid ABC transporter substrate-binding protein, PAAT family (TC 3.A.1.3.-)</fullName>
    </submittedName>
</protein>
<dbReference type="OrthoDB" id="81666at2"/>
<gene>
    <name evidence="5" type="ORF">SAMN02745174_01064</name>
</gene>
<dbReference type="EMBL" id="FUWX01000007">
    <property type="protein sequence ID" value="SJZ61110.1"/>
    <property type="molecule type" value="Genomic_DNA"/>
</dbReference>
<evidence type="ECO:0000313" key="5">
    <source>
        <dbReference type="EMBL" id="SJZ61110.1"/>
    </source>
</evidence>
<feature type="signal peptide" evidence="2">
    <location>
        <begin position="1"/>
        <end position="21"/>
    </location>
</feature>
<dbReference type="RefSeq" id="WP_078693575.1">
    <property type="nucleotide sequence ID" value="NZ_FUWX01000007.1"/>
</dbReference>
<dbReference type="GO" id="GO:0015276">
    <property type="term" value="F:ligand-gated monoatomic ion channel activity"/>
    <property type="evidence" value="ECO:0007669"/>
    <property type="project" value="InterPro"/>
</dbReference>
<dbReference type="Gene3D" id="3.40.190.10">
    <property type="entry name" value="Periplasmic binding protein-like II"/>
    <property type="match status" value="2"/>
</dbReference>
<evidence type="ECO:0000256" key="1">
    <source>
        <dbReference type="ARBA" id="ARBA00022729"/>
    </source>
</evidence>
<accession>A0A1T4M289</accession>
<name>A0A1T4M289_9FUSO</name>
<evidence type="ECO:0000313" key="6">
    <source>
        <dbReference type="Proteomes" id="UP000191153"/>
    </source>
</evidence>
<dbReference type="PANTHER" id="PTHR35936">
    <property type="entry name" value="MEMBRANE-BOUND LYTIC MUREIN TRANSGLYCOSYLASE F"/>
    <property type="match status" value="1"/>
</dbReference>
<evidence type="ECO:0000256" key="2">
    <source>
        <dbReference type="SAM" id="SignalP"/>
    </source>
</evidence>
<organism evidence="5 6">
    <name type="scientific">Cetobacterium ceti</name>
    <dbReference type="NCBI Taxonomy" id="180163"/>
    <lineage>
        <taxon>Bacteria</taxon>
        <taxon>Fusobacteriati</taxon>
        <taxon>Fusobacteriota</taxon>
        <taxon>Fusobacteriia</taxon>
        <taxon>Fusobacteriales</taxon>
        <taxon>Fusobacteriaceae</taxon>
        <taxon>Cetobacterium</taxon>
    </lineage>
</organism>
<keyword evidence="6" id="KW-1185">Reference proteome</keyword>
<dbReference type="SMART" id="SM00062">
    <property type="entry name" value="PBPb"/>
    <property type="match status" value="1"/>
</dbReference>
<dbReference type="SUPFAM" id="SSF53850">
    <property type="entry name" value="Periplasmic binding protein-like II"/>
    <property type="match status" value="1"/>
</dbReference>
<reference evidence="5 6" key="1">
    <citation type="submission" date="2017-02" db="EMBL/GenBank/DDBJ databases">
        <authorList>
            <person name="Peterson S.W."/>
        </authorList>
    </citation>
    <scope>NUCLEOTIDE SEQUENCE [LARGE SCALE GENOMIC DNA]</scope>
    <source>
        <strain evidence="5 6">ATCC 700028</strain>
    </source>
</reference>